<dbReference type="Gene3D" id="3.20.20.10">
    <property type="entry name" value="Alanine racemase"/>
    <property type="match status" value="1"/>
</dbReference>
<dbReference type="InterPro" id="IPR001608">
    <property type="entry name" value="Ala_racemase_N"/>
</dbReference>
<feature type="binding site" evidence="4 6">
    <location>
        <position position="319"/>
    </location>
    <ligand>
        <name>substrate</name>
    </ligand>
</feature>
<comment type="function">
    <text evidence="4">Catalyzes the interconversion of L-alanine and D-alanine. May also act on other amino acids.</text>
</comment>
<dbReference type="Pfam" id="PF00842">
    <property type="entry name" value="Ala_racemase_C"/>
    <property type="match status" value="1"/>
</dbReference>
<dbReference type="PATRIC" id="fig|1618619.3.peg.493"/>
<dbReference type="Pfam" id="PF01168">
    <property type="entry name" value="Ala_racemase_N"/>
    <property type="match status" value="1"/>
</dbReference>
<dbReference type="GO" id="GO:0005829">
    <property type="term" value="C:cytosol"/>
    <property type="evidence" value="ECO:0007669"/>
    <property type="project" value="TreeGrafter"/>
</dbReference>
<gene>
    <name evidence="8" type="ORF">UX33_C0029G0002</name>
</gene>
<dbReference type="InterPro" id="IPR029066">
    <property type="entry name" value="PLP-binding_barrel"/>
</dbReference>
<dbReference type="FunFam" id="3.20.20.10:FF:000002">
    <property type="entry name" value="Alanine racemase"/>
    <property type="match status" value="1"/>
</dbReference>
<dbReference type="PROSITE" id="PS00395">
    <property type="entry name" value="ALANINE_RACEMASE"/>
    <property type="match status" value="1"/>
</dbReference>
<proteinExistence type="inferred from homology"/>
<dbReference type="SMART" id="SM01005">
    <property type="entry name" value="Ala_racemase_C"/>
    <property type="match status" value="1"/>
</dbReference>
<dbReference type="SUPFAM" id="SSF51419">
    <property type="entry name" value="PLP-binding barrel"/>
    <property type="match status" value="1"/>
</dbReference>
<evidence type="ECO:0000313" key="9">
    <source>
        <dbReference type="Proteomes" id="UP000034569"/>
    </source>
</evidence>
<dbReference type="PRINTS" id="PR00992">
    <property type="entry name" value="ALARACEMASE"/>
</dbReference>
<evidence type="ECO:0000313" key="8">
    <source>
        <dbReference type="EMBL" id="KKU21211.1"/>
    </source>
</evidence>
<comment type="similarity">
    <text evidence="4">Belongs to the alanine racemase family.</text>
</comment>
<dbReference type="HAMAP" id="MF_01201">
    <property type="entry name" value="Ala_racemase"/>
    <property type="match status" value="1"/>
</dbReference>
<dbReference type="InterPro" id="IPR009006">
    <property type="entry name" value="Ala_racemase/Decarboxylase_C"/>
</dbReference>
<dbReference type="Gene3D" id="2.40.37.10">
    <property type="entry name" value="Lyase, Ornithine Decarboxylase, Chain A, domain 1"/>
    <property type="match status" value="1"/>
</dbReference>
<dbReference type="InterPro" id="IPR020622">
    <property type="entry name" value="Ala_racemase_pyridoxalP-BS"/>
</dbReference>
<dbReference type="GO" id="GO:0008784">
    <property type="term" value="F:alanine racemase activity"/>
    <property type="evidence" value="ECO:0007669"/>
    <property type="project" value="UniProtKB-UniRule"/>
</dbReference>
<feature type="domain" description="Alanine racemase C-terminal" evidence="7">
    <location>
        <begin position="250"/>
        <end position="378"/>
    </location>
</feature>
<dbReference type="AlphaFoldDB" id="A0A0G1NL90"/>
<evidence type="ECO:0000256" key="3">
    <source>
        <dbReference type="ARBA" id="ARBA00023235"/>
    </source>
</evidence>
<name>A0A0G1NL90_9BACT</name>
<accession>A0A0G1NL90</accession>
<comment type="catalytic activity">
    <reaction evidence="4">
        <text>L-alanine = D-alanine</text>
        <dbReference type="Rhea" id="RHEA:20249"/>
        <dbReference type="ChEBI" id="CHEBI:57416"/>
        <dbReference type="ChEBI" id="CHEBI:57972"/>
        <dbReference type="EC" id="5.1.1.1"/>
    </reaction>
</comment>
<reference evidence="8 9" key="1">
    <citation type="journal article" date="2015" name="Nature">
        <title>rRNA introns, odd ribosomes, and small enigmatic genomes across a large radiation of phyla.</title>
        <authorList>
            <person name="Brown C.T."/>
            <person name="Hug L.A."/>
            <person name="Thomas B.C."/>
            <person name="Sharon I."/>
            <person name="Castelle C.J."/>
            <person name="Singh A."/>
            <person name="Wilkins M.J."/>
            <person name="Williams K.H."/>
            <person name="Banfield J.F."/>
        </authorList>
    </citation>
    <scope>NUCLEOTIDE SEQUENCE [LARGE SCALE GENOMIC DNA]</scope>
</reference>
<evidence type="ECO:0000256" key="2">
    <source>
        <dbReference type="ARBA" id="ARBA00022898"/>
    </source>
</evidence>
<protein>
    <recommendedName>
        <fullName evidence="4">Alanine racemase</fullName>
        <ecNumber evidence="4">5.1.1.1</ecNumber>
    </recommendedName>
</protein>
<evidence type="ECO:0000256" key="4">
    <source>
        <dbReference type="HAMAP-Rule" id="MF_01201"/>
    </source>
</evidence>
<feature type="active site" description="Proton acceptor; specific for L-alanine" evidence="4">
    <location>
        <position position="271"/>
    </location>
</feature>
<evidence type="ECO:0000259" key="7">
    <source>
        <dbReference type="SMART" id="SM01005"/>
    </source>
</evidence>
<keyword evidence="2 4" id="KW-0663">Pyridoxal phosphate</keyword>
<dbReference type="InterPro" id="IPR011079">
    <property type="entry name" value="Ala_racemase_C"/>
</dbReference>
<dbReference type="PANTHER" id="PTHR30511:SF0">
    <property type="entry name" value="ALANINE RACEMASE, CATABOLIC-RELATED"/>
    <property type="match status" value="1"/>
</dbReference>
<feature type="modified residue" description="N6-(pyridoxal phosphate)lysine" evidence="4 5">
    <location>
        <position position="39"/>
    </location>
</feature>
<dbReference type="EC" id="5.1.1.1" evidence="4"/>
<feature type="binding site" evidence="4 6">
    <location>
        <position position="136"/>
    </location>
    <ligand>
        <name>substrate</name>
    </ligand>
</feature>
<dbReference type="SUPFAM" id="SSF50621">
    <property type="entry name" value="Alanine racemase C-terminal domain-like"/>
    <property type="match status" value="1"/>
</dbReference>
<dbReference type="InterPro" id="IPR000821">
    <property type="entry name" value="Ala_racemase"/>
</dbReference>
<comment type="cofactor">
    <cofactor evidence="1 4 5">
        <name>pyridoxal 5'-phosphate</name>
        <dbReference type="ChEBI" id="CHEBI:597326"/>
    </cofactor>
</comment>
<keyword evidence="3 4" id="KW-0413">Isomerase</keyword>
<evidence type="ECO:0000256" key="5">
    <source>
        <dbReference type="PIRSR" id="PIRSR600821-50"/>
    </source>
</evidence>
<dbReference type="CDD" id="cd00430">
    <property type="entry name" value="PLPDE_III_AR"/>
    <property type="match status" value="1"/>
</dbReference>
<evidence type="ECO:0000256" key="1">
    <source>
        <dbReference type="ARBA" id="ARBA00001933"/>
    </source>
</evidence>
<dbReference type="PANTHER" id="PTHR30511">
    <property type="entry name" value="ALANINE RACEMASE"/>
    <property type="match status" value="1"/>
</dbReference>
<organism evidence="8 9">
    <name type="scientific">Candidatus Azambacteria bacterium GW2011_GWC1_46_13</name>
    <dbReference type="NCBI Taxonomy" id="1618619"/>
    <lineage>
        <taxon>Bacteria</taxon>
        <taxon>Candidatus Azamiibacteriota</taxon>
    </lineage>
</organism>
<evidence type="ECO:0000256" key="6">
    <source>
        <dbReference type="PIRSR" id="PIRSR600821-52"/>
    </source>
</evidence>
<dbReference type="EMBL" id="LCLU01000029">
    <property type="protein sequence ID" value="KKU21211.1"/>
    <property type="molecule type" value="Genomic_DNA"/>
</dbReference>
<dbReference type="GO" id="GO:0030632">
    <property type="term" value="P:D-alanine biosynthetic process"/>
    <property type="evidence" value="ECO:0007669"/>
    <property type="project" value="UniProtKB-UniRule"/>
</dbReference>
<comment type="pathway">
    <text evidence="4">Amino-acid biosynthesis; D-alanine biosynthesis; D-alanine from L-alanine: step 1/1.</text>
</comment>
<dbReference type="UniPathway" id="UPA00042">
    <property type="reaction ID" value="UER00497"/>
</dbReference>
<comment type="caution">
    <text evidence="8">The sequence shown here is derived from an EMBL/GenBank/DDBJ whole genome shotgun (WGS) entry which is preliminary data.</text>
</comment>
<sequence>MPNNSLRTWIEISQGALKHNCGVFRRLIGPKCRLMAVVKSNAYGHGLFDFSFAAERFGADWFGVDSIVEAEHLREAGLKKPILVLGLTLKDKIESARKNNISLTVADFPSLENLTAVKKGTPKLKIHLKIDTGMHRQGFFVSEIPAVIKILKKKLPAVEIEGVYTHFASAKNPAFPFETLRQMGEFKKAIALLEAAGFRRLIKHAAATAGTIIFPQSHFDMVRIGIGLYGLWPSKEAKAAFSREFKLKPVLSWKTVVGQIKKLPKNSRIGYDLTEAVKRDSRVAILPIGYWHGFPRLLSSVGKVLIKGKEAKVLGRVSMDMISVDITGIKNAKTGDKAVLIGRDVRGEISADDLAFLTDTTSYEIVTRLNPLMKRIMTK</sequence>
<dbReference type="Proteomes" id="UP000034569">
    <property type="component" value="Unassembled WGS sequence"/>
</dbReference>
<dbReference type="NCBIfam" id="TIGR00492">
    <property type="entry name" value="alr"/>
    <property type="match status" value="1"/>
</dbReference>
<feature type="active site" description="Proton acceptor; specific for D-alanine" evidence="4">
    <location>
        <position position="39"/>
    </location>
</feature>
<dbReference type="GO" id="GO:0030170">
    <property type="term" value="F:pyridoxal phosphate binding"/>
    <property type="evidence" value="ECO:0007669"/>
    <property type="project" value="UniProtKB-UniRule"/>
</dbReference>